<keyword evidence="1" id="KW-1133">Transmembrane helix</keyword>
<name>A0A8S5NG44_9CAUD</name>
<sequence length="33" mass="3750">MNNRNWNGLDFILTLCLLFWALVALAVLKMVVG</sequence>
<proteinExistence type="predicted"/>
<evidence type="ECO:0000256" key="1">
    <source>
        <dbReference type="SAM" id="Phobius"/>
    </source>
</evidence>
<reference evidence="2" key="1">
    <citation type="journal article" date="2021" name="Proc. Natl. Acad. Sci. U.S.A.">
        <title>A Catalog of Tens of Thousands of Viruses from Human Metagenomes Reveals Hidden Associations with Chronic Diseases.</title>
        <authorList>
            <person name="Tisza M.J."/>
            <person name="Buck C.B."/>
        </authorList>
    </citation>
    <scope>NUCLEOTIDE SEQUENCE</scope>
    <source>
        <strain evidence="2">Cte0p10</strain>
    </source>
</reference>
<feature type="transmembrane region" description="Helical" evidence="1">
    <location>
        <begin position="12"/>
        <end position="32"/>
    </location>
</feature>
<keyword evidence="1" id="KW-0472">Membrane</keyword>
<dbReference type="EMBL" id="BK015156">
    <property type="protein sequence ID" value="DAD93290.1"/>
    <property type="molecule type" value="Genomic_DNA"/>
</dbReference>
<accession>A0A8S5NG44</accession>
<organism evidence="2">
    <name type="scientific">Myoviridae sp. cte0p10</name>
    <dbReference type="NCBI Taxonomy" id="2826674"/>
    <lineage>
        <taxon>Viruses</taxon>
        <taxon>Duplodnaviria</taxon>
        <taxon>Heunggongvirae</taxon>
        <taxon>Uroviricota</taxon>
        <taxon>Caudoviricetes</taxon>
    </lineage>
</organism>
<protein>
    <submittedName>
        <fullName evidence="2">Uncharacterized protein</fullName>
    </submittedName>
</protein>
<evidence type="ECO:0000313" key="2">
    <source>
        <dbReference type="EMBL" id="DAD93290.1"/>
    </source>
</evidence>
<keyword evidence="1" id="KW-0812">Transmembrane</keyword>